<dbReference type="GO" id="GO:0010340">
    <property type="term" value="F:carboxyl-O-methyltransferase activity"/>
    <property type="evidence" value="ECO:0007669"/>
    <property type="project" value="UniProtKB-UniRule"/>
</dbReference>
<keyword evidence="1 5" id="KW-0489">Methyltransferase</keyword>
<dbReference type="HAMAP" id="MF_00835">
    <property type="entry name" value="BioC"/>
    <property type="match status" value="1"/>
</dbReference>
<evidence type="ECO:0000256" key="2">
    <source>
        <dbReference type="ARBA" id="ARBA00022679"/>
    </source>
</evidence>
<dbReference type="GO" id="GO:0102130">
    <property type="term" value="F:malonyl-CoA methyltransferase activity"/>
    <property type="evidence" value="ECO:0007669"/>
    <property type="project" value="UniProtKB-EC"/>
</dbReference>
<dbReference type="Proteomes" id="UP000030554">
    <property type="component" value="Unassembled WGS sequence"/>
</dbReference>
<name>A0A0A2ZWM1_9PAST</name>
<dbReference type="GO" id="GO:0009102">
    <property type="term" value="P:biotin biosynthetic process"/>
    <property type="evidence" value="ECO:0007669"/>
    <property type="project" value="UniProtKB-UniRule"/>
</dbReference>
<sequence>MALIDKEQVAKRFQTAQFSYAQQAIAQQKINQRLIELLQTSGRHQFERVLEIGCGTGDLTERLIKAAKITELDLNDLYFSDNVRQSLQQNRYANVEQVRFIGGDIEQLTLTQPYDLIISASTVQWLHHKAAFLAKCAQHLNANGMLLFNTFAPNNLTEISTLTGVGLSYPTAAEWQQWLKPYFALEHLSTETIRLRFDSPLTVLRHLKATGVTAVEKTIWTKGKLQQCCQAYQQRYALADGSVYLSYVPMYFVVGKLVLD</sequence>
<dbReference type="InterPro" id="IPR029063">
    <property type="entry name" value="SAM-dependent_MTases_sf"/>
</dbReference>
<dbReference type="EMBL" id="JPJQ01000066">
    <property type="protein sequence ID" value="KGQ59185.1"/>
    <property type="molecule type" value="Genomic_DNA"/>
</dbReference>
<organism evidence="7 8">
    <name type="scientific">Gallibacterium anatis 4895</name>
    <dbReference type="NCBI Taxonomy" id="1396510"/>
    <lineage>
        <taxon>Bacteria</taxon>
        <taxon>Pseudomonadati</taxon>
        <taxon>Pseudomonadota</taxon>
        <taxon>Gammaproteobacteria</taxon>
        <taxon>Pasteurellales</taxon>
        <taxon>Pasteurellaceae</taxon>
        <taxon>Gallibacterium</taxon>
    </lineage>
</organism>
<dbReference type="EC" id="2.1.1.197" evidence="5"/>
<dbReference type="PANTHER" id="PTHR43464">
    <property type="entry name" value="METHYLTRANSFERASE"/>
    <property type="match status" value="1"/>
</dbReference>
<keyword evidence="3 5" id="KW-0949">S-adenosyl-L-methionine</keyword>
<keyword evidence="4 5" id="KW-0093">Biotin biosynthesis</keyword>
<dbReference type="UniPathway" id="UPA00078"/>
<dbReference type="SUPFAM" id="SSF53335">
    <property type="entry name" value="S-adenosyl-L-methionine-dependent methyltransferases"/>
    <property type="match status" value="1"/>
</dbReference>
<comment type="pathway">
    <text evidence="5">Cofactor biosynthesis; biotin biosynthesis.</text>
</comment>
<comment type="similarity">
    <text evidence="5">Belongs to the methyltransferase superfamily.</text>
</comment>
<evidence type="ECO:0000259" key="6">
    <source>
        <dbReference type="Pfam" id="PF08242"/>
    </source>
</evidence>
<evidence type="ECO:0000313" key="7">
    <source>
        <dbReference type="EMBL" id="KGQ59185.1"/>
    </source>
</evidence>
<dbReference type="GO" id="GO:0032259">
    <property type="term" value="P:methylation"/>
    <property type="evidence" value="ECO:0007669"/>
    <property type="project" value="UniProtKB-KW"/>
</dbReference>
<protein>
    <recommendedName>
        <fullName evidence="5">Malonyl-[acyl-carrier protein] O-methyltransferase</fullName>
        <shortName evidence="5">Malonyl-ACP O-methyltransferase</shortName>
        <ecNumber evidence="5">2.1.1.197</ecNumber>
    </recommendedName>
    <alternativeName>
        <fullName evidence="5">Biotin synthesis protein BioC</fullName>
    </alternativeName>
</protein>
<feature type="domain" description="Methyltransferase type 12" evidence="6">
    <location>
        <begin position="50"/>
        <end position="146"/>
    </location>
</feature>
<dbReference type="Gene3D" id="3.40.50.150">
    <property type="entry name" value="Vaccinia Virus protein VP39"/>
    <property type="match status" value="1"/>
</dbReference>
<comment type="function">
    <text evidence="5">Converts the free carboxyl group of a malonyl-thioester to its methyl ester by transfer of a methyl group from S-adenosyl-L-methionine (SAM). It allows to synthesize pimeloyl-ACP via the fatty acid synthetic pathway.</text>
</comment>
<dbReference type="PANTHER" id="PTHR43464:SF83">
    <property type="entry name" value="MALONYL-[ACYL-CARRIER PROTEIN] O-METHYLTRANSFERASE"/>
    <property type="match status" value="1"/>
</dbReference>
<dbReference type="InterPro" id="IPR013217">
    <property type="entry name" value="Methyltransf_12"/>
</dbReference>
<dbReference type="Pfam" id="PF08242">
    <property type="entry name" value="Methyltransf_12"/>
    <property type="match status" value="1"/>
</dbReference>
<reference evidence="7 8" key="1">
    <citation type="submission" date="2014-07" db="EMBL/GenBank/DDBJ databases">
        <title>Chaperone-usher fimbriae in a diverse selection of Gallibacterium genomes.</title>
        <authorList>
            <person name="Kudirkiene E."/>
            <person name="Bager R.J."/>
            <person name="Johnson T.J."/>
            <person name="Bojesen A.M."/>
        </authorList>
    </citation>
    <scope>NUCLEOTIDE SEQUENCE [LARGE SCALE GENOMIC DNA]</scope>
    <source>
        <strain evidence="7 8">4895</strain>
    </source>
</reference>
<evidence type="ECO:0000313" key="8">
    <source>
        <dbReference type="Proteomes" id="UP000030554"/>
    </source>
</evidence>
<comment type="caution">
    <text evidence="7">The sequence shown here is derived from an EMBL/GenBank/DDBJ whole genome shotgun (WGS) entry which is preliminary data.</text>
</comment>
<comment type="catalytic activity">
    <reaction evidence="5">
        <text>malonyl-[ACP] + S-adenosyl-L-methionine = malonyl-[ACP] methyl ester + S-adenosyl-L-homocysteine</text>
        <dbReference type="Rhea" id="RHEA:17105"/>
        <dbReference type="Rhea" id="RHEA-COMP:9623"/>
        <dbReference type="Rhea" id="RHEA-COMP:9954"/>
        <dbReference type="ChEBI" id="CHEBI:57856"/>
        <dbReference type="ChEBI" id="CHEBI:59789"/>
        <dbReference type="ChEBI" id="CHEBI:78449"/>
        <dbReference type="ChEBI" id="CHEBI:78845"/>
        <dbReference type="EC" id="2.1.1.197"/>
    </reaction>
</comment>
<dbReference type="RefSeq" id="WP_039164799.1">
    <property type="nucleotide sequence ID" value="NZ_JPJQ01000066.1"/>
</dbReference>
<dbReference type="NCBIfam" id="TIGR02072">
    <property type="entry name" value="BioC"/>
    <property type="match status" value="1"/>
</dbReference>
<keyword evidence="2 5" id="KW-0808">Transferase</keyword>
<evidence type="ECO:0000256" key="5">
    <source>
        <dbReference type="HAMAP-Rule" id="MF_00835"/>
    </source>
</evidence>
<dbReference type="CDD" id="cd02440">
    <property type="entry name" value="AdoMet_MTases"/>
    <property type="match status" value="1"/>
</dbReference>
<accession>A0A0A2ZWM1</accession>
<dbReference type="InterPro" id="IPR011814">
    <property type="entry name" value="BioC"/>
</dbReference>
<evidence type="ECO:0000256" key="3">
    <source>
        <dbReference type="ARBA" id="ARBA00022691"/>
    </source>
</evidence>
<evidence type="ECO:0000256" key="4">
    <source>
        <dbReference type="ARBA" id="ARBA00022756"/>
    </source>
</evidence>
<proteinExistence type="inferred from homology"/>
<dbReference type="AlphaFoldDB" id="A0A0A2ZWM1"/>
<gene>
    <name evidence="5" type="primary">bioC</name>
    <name evidence="7" type="ORF">IO48_12115</name>
</gene>
<evidence type="ECO:0000256" key="1">
    <source>
        <dbReference type="ARBA" id="ARBA00022603"/>
    </source>
</evidence>